<name>A0A1B7YM93_COLHI</name>
<dbReference type="Proteomes" id="UP000092177">
    <property type="component" value="Chromosome 2"/>
</dbReference>
<evidence type="ECO:0000313" key="1">
    <source>
        <dbReference type="EMBL" id="OBR13062.1"/>
    </source>
</evidence>
<reference evidence="2" key="1">
    <citation type="journal article" date="2017" name="BMC Genomics">
        <title>Gapless genome assembly of Colletotrichum higginsianum reveals chromosome structure and association of transposable elements with secondary metabolite gene clusters.</title>
        <authorList>
            <person name="Dallery J.-F."/>
            <person name="Lapalu N."/>
            <person name="Zampounis A."/>
            <person name="Pigne S."/>
            <person name="Luyten I."/>
            <person name="Amselem J."/>
            <person name="Wittenberg A.H.J."/>
            <person name="Zhou S."/>
            <person name="de Queiroz M.V."/>
            <person name="Robin G.P."/>
            <person name="Auger A."/>
            <person name="Hainaut M."/>
            <person name="Henrissat B."/>
            <person name="Kim K.-T."/>
            <person name="Lee Y.-H."/>
            <person name="Lespinet O."/>
            <person name="Schwartz D.C."/>
            <person name="Thon M.R."/>
            <person name="O'Connell R.J."/>
        </authorList>
    </citation>
    <scope>NUCLEOTIDE SEQUENCE [LARGE SCALE GENOMIC DNA]</scope>
    <source>
        <strain evidence="2">IMI 349063</strain>
    </source>
</reference>
<dbReference type="EMBL" id="LTAN01000002">
    <property type="protein sequence ID" value="OBR13062.1"/>
    <property type="molecule type" value="Genomic_DNA"/>
</dbReference>
<sequence>MAACYFVSSPDPRKYVIDSPGQQPQYGIKFGDQADDVTRINAYRTCNPSFVWIDIVVDNYDNPHQTRLGNYLQANVIMNYSNRSGTLRNFAQVPNTNEWYISNNARADLQTLFTAASSIENAQAAMKSIAQLYAGSIGYKLMENQAVETLPFQVRNAKTGTSTEIRRLVTRVLKTNNQALSQANQGNLALATDLNWIFNNVWNVLKDDGIAYLVRFCDESAARLFFNYMVQTT</sequence>
<dbReference type="GeneID" id="28860870"/>
<keyword evidence="2" id="KW-1185">Reference proteome</keyword>
<dbReference type="AlphaFoldDB" id="A0A1B7YM93"/>
<dbReference type="RefSeq" id="XP_018161579.1">
    <property type="nucleotide sequence ID" value="XM_018296763.1"/>
</dbReference>
<proteinExistence type="predicted"/>
<evidence type="ECO:0000313" key="2">
    <source>
        <dbReference type="Proteomes" id="UP000092177"/>
    </source>
</evidence>
<protein>
    <submittedName>
        <fullName evidence="1">Uncharacterized protein</fullName>
    </submittedName>
</protein>
<comment type="caution">
    <text evidence="1">The sequence shown here is derived from an EMBL/GenBank/DDBJ whole genome shotgun (WGS) entry which is preliminary data.</text>
</comment>
<dbReference type="VEuPathDB" id="FungiDB:CH63R_01788"/>
<dbReference type="KEGG" id="chig:CH63R_01788"/>
<gene>
    <name evidence="1" type="ORF">CH63R_01788</name>
</gene>
<organism evidence="1 2">
    <name type="scientific">Colletotrichum higginsianum (strain IMI 349063)</name>
    <name type="common">Crucifer anthracnose fungus</name>
    <dbReference type="NCBI Taxonomy" id="759273"/>
    <lineage>
        <taxon>Eukaryota</taxon>
        <taxon>Fungi</taxon>
        <taxon>Dikarya</taxon>
        <taxon>Ascomycota</taxon>
        <taxon>Pezizomycotina</taxon>
        <taxon>Sordariomycetes</taxon>
        <taxon>Hypocreomycetidae</taxon>
        <taxon>Glomerellales</taxon>
        <taxon>Glomerellaceae</taxon>
        <taxon>Colletotrichum</taxon>
        <taxon>Colletotrichum destructivum species complex</taxon>
    </lineage>
</organism>
<accession>A0A1B7YM93</accession>